<comment type="caution">
    <text evidence="1">The sequence shown here is derived from an EMBL/GenBank/DDBJ whole genome shotgun (WGS) entry which is preliminary data.</text>
</comment>
<dbReference type="EMBL" id="BGPR01000453">
    <property type="protein sequence ID" value="GBM21099.1"/>
    <property type="molecule type" value="Genomic_DNA"/>
</dbReference>
<accession>A0A4Y2DYH0</accession>
<dbReference type="AlphaFoldDB" id="A0A4Y2DYH0"/>
<protein>
    <submittedName>
        <fullName evidence="1">Uncharacterized protein</fullName>
    </submittedName>
</protein>
<evidence type="ECO:0000313" key="2">
    <source>
        <dbReference type="Proteomes" id="UP000499080"/>
    </source>
</evidence>
<keyword evidence="2" id="KW-1185">Reference proteome</keyword>
<reference evidence="1 2" key="1">
    <citation type="journal article" date="2019" name="Sci. Rep.">
        <title>Orb-weaving spider Araneus ventricosus genome elucidates the spidroin gene catalogue.</title>
        <authorList>
            <person name="Kono N."/>
            <person name="Nakamura H."/>
            <person name="Ohtoshi R."/>
            <person name="Moran D.A.P."/>
            <person name="Shinohara A."/>
            <person name="Yoshida Y."/>
            <person name="Fujiwara M."/>
            <person name="Mori M."/>
            <person name="Tomita M."/>
            <person name="Arakawa K."/>
        </authorList>
    </citation>
    <scope>NUCLEOTIDE SEQUENCE [LARGE SCALE GENOMIC DNA]</scope>
</reference>
<dbReference type="Proteomes" id="UP000499080">
    <property type="component" value="Unassembled WGS sequence"/>
</dbReference>
<name>A0A4Y2DYH0_ARAVE</name>
<gene>
    <name evidence="1" type="ORF">AVEN_200783_1</name>
</gene>
<evidence type="ECO:0000313" key="1">
    <source>
        <dbReference type="EMBL" id="GBM21099.1"/>
    </source>
</evidence>
<sequence>MTRPQKGPQQPSIFNENGIPFSAWLLIKRLFSGRRDSCHEEQTQGVTTRGSLKSRCHPAGIATARDTVFSSFAETDKSEDDTRLRRRYETKSSEIFQNAKLP</sequence>
<proteinExistence type="predicted"/>
<organism evidence="1 2">
    <name type="scientific">Araneus ventricosus</name>
    <name type="common">Orbweaver spider</name>
    <name type="synonym">Epeira ventricosa</name>
    <dbReference type="NCBI Taxonomy" id="182803"/>
    <lineage>
        <taxon>Eukaryota</taxon>
        <taxon>Metazoa</taxon>
        <taxon>Ecdysozoa</taxon>
        <taxon>Arthropoda</taxon>
        <taxon>Chelicerata</taxon>
        <taxon>Arachnida</taxon>
        <taxon>Araneae</taxon>
        <taxon>Araneomorphae</taxon>
        <taxon>Entelegynae</taxon>
        <taxon>Araneoidea</taxon>
        <taxon>Araneidae</taxon>
        <taxon>Araneus</taxon>
    </lineage>
</organism>